<feature type="compositionally biased region" description="Polar residues" evidence="11">
    <location>
        <begin position="330"/>
        <end position="354"/>
    </location>
</feature>
<keyword evidence="4 10" id="KW-0863">Zinc-finger</keyword>
<keyword evidence="7" id="KW-0238">DNA-binding</keyword>
<evidence type="ECO:0000256" key="9">
    <source>
        <dbReference type="ARBA" id="ARBA00023242"/>
    </source>
</evidence>
<keyword evidence="8" id="KW-0804">Transcription</keyword>
<evidence type="ECO:0000256" key="4">
    <source>
        <dbReference type="ARBA" id="ARBA00022771"/>
    </source>
</evidence>
<dbReference type="InterPro" id="IPR055081">
    <property type="entry name" value="NLP1-9_GAF"/>
</dbReference>
<dbReference type="Pfam" id="PF22922">
    <property type="entry name" value="GAF_NLP"/>
    <property type="match status" value="1"/>
</dbReference>
<feature type="region of interest" description="Disordered" evidence="11">
    <location>
        <begin position="208"/>
        <end position="231"/>
    </location>
</feature>
<feature type="region of interest" description="Disordered" evidence="11">
    <location>
        <begin position="250"/>
        <end position="295"/>
    </location>
</feature>
<dbReference type="AlphaFoldDB" id="A0A1R3HL84"/>
<evidence type="ECO:0000256" key="10">
    <source>
        <dbReference type="PROSITE-ProRule" id="PRU00027"/>
    </source>
</evidence>
<keyword evidence="5" id="KW-0862">Zinc</keyword>
<feature type="compositionally biased region" description="Polar residues" evidence="11">
    <location>
        <begin position="156"/>
        <end position="166"/>
    </location>
</feature>
<dbReference type="OrthoDB" id="812756at2759"/>
<dbReference type="PANTHER" id="PTHR46481">
    <property type="entry name" value="ZINC FINGER BED DOMAIN-CONTAINING PROTEIN 4"/>
    <property type="match status" value="1"/>
</dbReference>
<dbReference type="EMBL" id="AWUE01019886">
    <property type="protein sequence ID" value="OMO71116.1"/>
    <property type="molecule type" value="Genomic_DNA"/>
</dbReference>
<dbReference type="GO" id="GO:0008270">
    <property type="term" value="F:zinc ion binding"/>
    <property type="evidence" value="ECO:0007669"/>
    <property type="project" value="UniProtKB-KW"/>
</dbReference>
<keyword evidence="14" id="KW-1185">Reference proteome</keyword>
<dbReference type="STRING" id="93759.A0A1R3HL84"/>
<evidence type="ECO:0000256" key="3">
    <source>
        <dbReference type="ARBA" id="ARBA00022723"/>
    </source>
</evidence>
<dbReference type="SUPFAM" id="SSF57667">
    <property type="entry name" value="beta-beta-alpha zinc fingers"/>
    <property type="match status" value="1"/>
</dbReference>
<feature type="region of interest" description="Disordered" evidence="11">
    <location>
        <begin position="329"/>
        <end position="359"/>
    </location>
</feature>
<dbReference type="InterPro" id="IPR025525">
    <property type="entry name" value="hAT-like_transposase_RNase-H"/>
</dbReference>
<feature type="compositionally biased region" description="Polar residues" evidence="11">
    <location>
        <begin position="211"/>
        <end position="230"/>
    </location>
</feature>
<evidence type="ECO:0000256" key="5">
    <source>
        <dbReference type="ARBA" id="ARBA00022833"/>
    </source>
</evidence>
<proteinExistence type="predicted"/>
<comment type="caution">
    <text evidence="13">The sequence shown here is derived from an EMBL/GenBank/DDBJ whole genome shotgun (WGS) entry which is preliminary data.</text>
</comment>
<feature type="compositionally biased region" description="Basic residues" evidence="11">
    <location>
        <begin position="257"/>
        <end position="274"/>
    </location>
</feature>
<gene>
    <name evidence="13" type="ORF">COLO4_28377</name>
</gene>
<accession>A0A1R3HL84</accession>
<feature type="region of interest" description="Disordered" evidence="11">
    <location>
        <begin position="143"/>
        <end position="190"/>
    </location>
</feature>
<dbReference type="PANTHER" id="PTHR46481:SF11">
    <property type="entry name" value="ZINC FINGER BED DOMAIN-CONTAINING PROTEIN RICESLEEPER 2-LIKE"/>
    <property type="match status" value="1"/>
</dbReference>
<evidence type="ECO:0000313" key="13">
    <source>
        <dbReference type="EMBL" id="OMO71116.1"/>
    </source>
</evidence>
<feature type="domain" description="BED-type" evidence="12">
    <location>
        <begin position="570"/>
        <end position="629"/>
    </location>
</feature>
<dbReference type="GO" id="GO:0009791">
    <property type="term" value="P:post-embryonic development"/>
    <property type="evidence" value="ECO:0007669"/>
    <property type="project" value="UniProtKB-ARBA"/>
</dbReference>
<dbReference type="InterPro" id="IPR012337">
    <property type="entry name" value="RNaseH-like_sf"/>
</dbReference>
<reference evidence="14" key="1">
    <citation type="submission" date="2013-09" db="EMBL/GenBank/DDBJ databases">
        <title>Corchorus olitorius genome sequencing.</title>
        <authorList>
            <person name="Alam M."/>
            <person name="Haque M.S."/>
            <person name="Islam M.S."/>
            <person name="Emdad E.M."/>
            <person name="Islam M.M."/>
            <person name="Ahmed B."/>
            <person name="Halim A."/>
            <person name="Hossen Q.M.M."/>
            <person name="Hossain M.Z."/>
            <person name="Ahmed R."/>
            <person name="Khan M.M."/>
            <person name="Islam R."/>
            <person name="Rashid M.M."/>
            <person name="Khan S.A."/>
            <person name="Rahman M.S."/>
            <person name="Alam M."/>
            <person name="Yahiya A.S."/>
            <person name="Khan M.S."/>
            <person name="Azam M.S."/>
            <person name="Haque T."/>
            <person name="Lashkar M.Z.H."/>
            <person name="Akhand A.I."/>
            <person name="Morshed G."/>
            <person name="Roy S."/>
            <person name="Uddin K.S."/>
            <person name="Rabeya T."/>
            <person name="Hossain A.S."/>
            <person name="Chowdhury A."/>
            <person name="Snigdha A.R."/>
            <person name="Mortoza M.S."/>
            <person name="Matin S.A."/>
            <person name="Hoque S.M.E."/>
            <person name="Islam M.K."/>
            <person name="Roy D.K."/>
            <person name="Haider R."/>
            <person name="Moosa M.M."/>
            <person name="Elias S.M."/>
            <person name="Hasan A.M."/>
            <person name="Jahan S."/>
            <person name="Shafiuddin M."/>
            <person name="Mahmood N."/>
            <person name="Shommy N.S."/>
        </authorList>
    </citation>
    <scope>NUCLEOTIDE SEQUENCE [LARGE SCALE GENOMIC DNA]</scope>
    <source>
        <strain evidence="14">cv. O-4</strain>
    </source>
</reference>
<evidence type="ECO:0000256" key="11">
    <source>
        <dbReference type="SAM" id="MobiDB-lite"/>
    </source>
</evidence>
<evidence type="ECO:0000256" key="2">
    <source>
        <dbReference type="ARBA" id="ARBA00011738"/>
    </source>
</evidence>
<evidence type="ECO:0000256" key="1">
    <source>
        <dbReference type="ARBA" id="ARBA00004123"/>
    </source>
</evidence>
<dbReference type="Pfam" id="PF05699">
    <property type="entry name" value="Dimer_Tnp_hAT"/>
    <property type="match status" value="1"/>
</dbReference>
<protein>
    <submittedName>
        <fullName evidence="13">Zinc finger, BED-type</fullName>
    </submittedName>
</protein>
<dbReference type="GO" id="GO:0003677">
    <property type="term" value="F:DNA binding"/>
    <property type="evidence" value="ECO:0007669"/>
    <property type="project" value="UniProtKB-KW"/>
</dbReference>
<comment type="subunit">
    <text evidence="2">Homodimer.</text>
</comment>
<comment type="subcellular location">
    <subcellularLocation>
        <location evidence="1">Nucleus</location>
    </subcellularLocation>
</comment>
<organism evidence="13 14">
    <name type="scientific">Corchorus olitorius</name>
    <dbReference type="NCBI Taxonomy" id="93759"/>
    <lineage>
        <taxon>Eukaryota</taxon>
        <taxon>Viridiplantae</taxon>
        <taxon>Streptophyta</taxon>
        <taxon>Embryophyta</taxon>
        <taxon>Tracheophyta</taxon>
        <taxon>Spermatophyta</taxon>
        <taxon>Magnoliopsida</taxon>
        <taxon>eudicotyledons</taxon>
        <taxon>Gunneridae</taxon>
        <taxon>Pentapetalae</taxon>
        <taxon>rosids</taxon>
        <taxon>malvids</taxon>
        <taxon>Malvales</taxon>
        <taxon>Malvaceae</taxon>
        <taxon>Grewioideae</taxon>
        <taxon>Apeibeae</taxon>
        <taxon>Corchorus</taxon>
    </lineage>
</organism>
<evidence type="ECO:0000313" key="14">
    <source>
        <dbReference type="Proteomes" id="UP000187203"/>
    </source>
</evidence>
<dbReference type="Pfam" id="PF14372">
    <property type="entry name" value="hAT-like_RNase-H"/>
    <property type="match status" value="1"/>
</dbReference>
<feature type="compositionally biased region" description="Basic residues" evidence="11">
    <location>
        <begin position="143"/>
        <end position="152"/>
    </location>
</feature>
<dbReference type="SUPFAM" id="SSF53098">
    <property type="entry name" value="Ribonuclease H-like"/>
    <property type="match status" value="1"/>
</dbReference>
<keyword evidence="6" id="KW-0805">Transcription regulation</keyword>
<evidence type="ECO:0000256" key="8">
    <source>
        <dbReference type="ARBA" id="ARBA00023163"/>
    </source>
</evidence>
<dbReference type="InterPro" id="IPR003656">
    <property type="entry name" value="Znf_BED"/>
</dbReference>
<dbReference type="GO" id="GO:0005634">
    <property type="term" value="C:nucleus"/>
    <property type="evidence" value="ECO:0007669"/>
    <property type="project" value="UniProtKB-SubCell"/>
</dbReference>
<dbReference type="InterPro" id="IPR052035">
    <property type="entry name" value="ZnF_BED_domain_contain"/>
</dbReference>
<name>A0A1R3HL84_9ROSI</name>
<evidence type="ECO:0000256" key="6">
    <source>
        <dbReference type="ARBA" id="ARBA00023015"/>
    </source>
</evidence>
<evidence type="ECO:0000259" key="12">
    <source>
        <dbReference type="PROSITE" id="PS50808"/>
    </source>
</evidence>
<dbReference type="InterPro" id="IPR036236">
    <property type="entry name" value="Znf_C2H2_sf"/>
</dbReference>
<keyword evidence="3" id="KW-0479">Metal-binding</keyword>
<dbReference type="InterPro" id="IPR008906">
    <property type="entry name" value="HATC_C_dom"/>
</dbReference>
<evidence type="ECO:0000256" key="7">
    <source>
        <dbReference type="ARBA" id="ARBA00023125"/>
    </source>
</evidence>
<dbReference type="GO" id="GO:0046983">
    <property type="term" value="F:protein dimerization activity"/>
    <property type="evidence" value="ECO:0007669"/>
    <property type="project" value="InterPro"/>
</dbReference>
<sequence>MGEEENLSYEGDYVDDLEFDPDRVGYFDLLDICERVGYENVNEQDVGQEEEALWAENVEQMFYDVHIDGLEENGDVVEENEGIDVTEINIYVNNLGLNSDVVDEYGEDSFGEAVGADIGEGPSQCNGGNFSIFLPQPSCCKPKPRTTHRLHHEHPSSAQHSTSSMNRAAPEVECTNTSGPRPKKKKTAQCSSSASITVNINLSANPAAVSSGLNSESNAPPSGNAESSASLVFPSKESVPGAPTFVNAASKAGCGGKKNKGKSNGARNKKKRRFSMLDENGRVKSTVGERSSPASQEKFAFERLATAFFLRRDANNKFRQRMDQLKIQEEQGNLKQNTRQGNLPSKQTHNSAKPSTIDKGKNKAVNLRTIAPPRLLPQCISRNQRAALAEITDVLHDVCHVHRLPLALTWIPCKYAEGANAMDEIIKVSVKEGNKGLDGNCVLCIERTACYVNDSEMEDFVHACADCYLEEGQVAIRLRSTYTGDDNYILEFFLPINVKAISEQQLLLNNLSGTMERTSLITISEAEIVAEEPKVDDINSDEPVGNNEIEIVKEADHINKSPLSRVKRRKLTSNVWEEFHKEKDKDGDGLVKVWAICSHCKKKFDGSSKKGTTHLRNHLNRCESRGTKVMRDQELIVPDGRASENHSIGEVNSSFDQERSRMDVARMIIKHQYPLNIVEDEFFSILLKNLQPMLKLQSQEALSSDILCVYREEKGDHLDDGIIKISSSCLLDIHGLYKETSQQECRDYPLMNVTSEDSWRRTCSLVLAIAATLDPRFKFDLVEFSYNTIYGHDSAGIHLALFVILSPISSMNMQVKFTAGNLPWMILILWHHRQLLKGIQWNLSKGGTYTILKERLASFLYCQKKEKKRKASIEASEVDKYLQEPVICPEREQFDVLGWWGKHASKFPIIGRMARDILAIPLPTIISGYSSNENVIMDNPIYEGLDPQIIEAMICCQKWLESSKRN</sequence>
<dbReference type="Proteomes" id="UP000187203">
    <property type="component" value="Unassembled WGS sequence"/>
</dbReference>
<dbReference type="PROSITE" id="PS50808">
    <property type="entry name" value="ZF_BED"/>
    <property type="match status" value="1"/>
</dbReference>
<keyword evidence="9" id="KW-0539">Nucleus</keyword>
<dbReference type="SMART" id="SM00614">
    <property type="entry name" value="ZnF_BED"/>
    <property type="match status" value="1"/>
</dbReference>